<feature type="compositionally biased region" description="Basic and acidic residues" evidence="1">
    <location>
        <begin position="22"/>
        <end position="34"/>
    </location>
</feature>
<sequence length="51" mass="5826">MEQGKKVVRFSHGGEPFTLSSKKPECHGEKPNMWPQDRDRCRAEVAALCPR</sequence>
<evidence type="ECO:0000313" key="2">
    <source>
        <dbReference type="EMBL" id="KAH3845412.1"/>
    </source>
</evidence>
<comment type="caution">
    <text evidence="2">The sequence shown here is derived from an EMBL/GenBank/DDBJ whole genome shotgun (WGS) entry which is preliminary data.</text>
</comment>
<keyword evidence="4" id="KW-1185">Reference proteome</keyword>
<evidence type="ECO:0000256" key="1">
    <source>
        <dbReference type="SAM" id="MobiDB-lite"/>
    </source>
</evidence>
<proteinExistence type="predicted"/>
<protein>
    <submittedName>
        <fullName evidence="2">Uncharacterized protein</fullName>
    </submittedName>
</protein>
<reference evidence="2" key="2">
    <citation type="submission" date="2020-11" db="EMBL/GenBank/DDBJ databases">
        <authorList>
            <person name="McCartney M.A."/>
            <person name="Auch B."/>
            <person name="Kono T."/>
            <person name="Mallez S."/>
            <person name="Becker A."/>
            <person name="Gohl D.M."/>
            <person name="Silverstein K.A.T."/>
            <person name="Koren S."/>
            <person name="Bechman K.B."/>
            <person name="Herman A."/>
            <person name="Abrahante J.E."/>
            <person name="Garbe J."/>
        </authorList>
    </citation>
    <scope>NUCLEOTIDE SEQUENCE</scope>
    <source>
        <strain evidence="2">Duluth1</strain>
        <tissue evidence="2">Whole animal</tissue>
    </source>
</reference>
<organism evidence="2 4">
    <name type="scientific">Dreissena polymorpha</name>
    <name type="common">Zebra mussel</name>
    <name type="synonym">Mytilus polymorpha</name>
    <dbReference type="NCBI Taxonomy" id="45954"/>
    <lineage>
        <taxon>Eukaryota</taxon>
        <taxon>Metazoa</taxon>
        <taxon>Spiralia</taxon>
        <taxon>Lophotrochozoa</taxon>
        <taxon>Mollusca</taxon>
        <taxon>Bivalvia</taxon>
        <taxon>Autobranchia</taxon>
        <taxon>Heteroconchia</taxon>
        <taxon>Euheterodonta</taxon>
        <taxon>Imparidentia</taxon>
        <taxon>Neoheterodontei</taxon>
        <taxon>Myida</taxon>
        <taxon>Dreissenoidea</taxon>
        <taxon>Dreissenidae</taxon>
        <taxon>Dreissena</taxon>
    </lineage>
</organism>
<dbReference type="EMBL" id="JAIWYP010000003">
    <property type="protein sequence ID" value="KAH3845412.1"/>
    <property type="molecule type" value="Genomic_DNA"/>
</dbReference>
<feature type="region of interest" description="Disordered" evidence="1">
    <location>
        <begin position="1"/>
        <end position="34"/>
    </location>
</feature>
<dbReference type="EMBL" id="JAIWYP010000003">
    <property type="protein sequence ID" value="KAH3845471.1"/>
    <property type="molecule type" value="Genomic_DNA"/>
</dbReference>
<evidence type="ECO:0000313" key="3">
    <source>
        <dbReference type="EMBL" id="KAH3845471.1"/>
    </source>
</evidence>
<dbReference type="Proteomes" id="UP000828390">
    <property type="component" value="Unassembled WGS sequence"/>
</dbReference>
<name>A0A9D4KUF7_DREPO</name>
<dbReference type="AlphaFoldDB" id="A0A9D4KUF7"/>
<reference evidence="2" key="1">
    <citation type="journal article" date="2019" name="bioRxiv">
        <title>The Genome of the Zebra Mussel, Dreissena polymorpha: A Resource for Invasive Species Research.</title>
        <authorList>
            <person name="McCartney M.A."/>
            <person name="Auch B."/>
            <person name="Kono T."/>
            <person name="Mallez S."/>
            <person name="Zhang Y."/>
            <person name="Obille A."/>
            <person name="Becker A."/>
            <person name="Abrahante J.E."/>
            <person name="Garbe J."/>
            <person name="Badalamenti J.P."/>
            <person name="Herman A."/>
            <person name="Mangelson H."/>
            <person name="Liachko I."/>
            <person name="Sullivan S."/>
            <person name="Sone E.D."/>
            <person name="Koren S."/>
            <person name="Silverstein K.A.T."/>
            <person name="Beckman K.B."/>
            <person name="Gohl D.M."/>
        </authorList>
    </citation>
    <scope>NUCLEOTIDE SEQUENCE</scope>
    <source>
        <strain evidence="2">Duluth1</strain>
        <tissue evidence="2">Whole animal</tissue>
    </source>
</reference>
<evidence type="ECO:0000313" key="4">
    <source>
        <dbReference type="Proteomes" id="UP000828390"/>
    </source>
</evidence>
<accession>A0A9D4KUF7</accession>
<gene>
    <name evidence="2" type="ORF">DPMN_087692</name>
    <name evidence="3" type="ORF">DPMN_087752</name>
</gene>